<evidence type="ECO:0000256" key="10">
    <source>
        <dbReference type="ARBA" id="ARBA00023034"/>
    </source>
</evidence>
<dbReference type="PANTHER" id="PTHR10791:SF5">
    <property type="entry name" value="SUGAR TRANSPORTER SWEET"/>
    <property type="match status" value="1"/>
</dbReference>
<dbReference type="GO" id="GO:0005886">
    <property type="term" value="C:plasma membrane"/>
    <property type="evidence" value="ECO:0007669"/>
    <property type="project" value="UniProtKB-SubCell"/>
</dbReference>
<dbReference type="OrthoDB" id="409725at2759"/>
<comment type="caution">
    <text evidence="13">The sequence shown here is derived from an EMBL/GenBank/DDBJ whole genome shotgun (WGS) entry which is preliminary data.</text>
</comment>
<dbReference type="AlphaFoldDB" id="A0A9J6BW08"/>
<comment type="subcellular location">
    <subcellularLocation>
        <location evidence="1 12">Cell membrane</location>
        <topology evidence="1 12">Multi-pass membrane protein</topology>
    </subcellularLocation>
    <subcellularLocation>
        <location evidence="2">Golgi apparatus membrane</location>
        <topology evidence="2">Multi-pass membrane protein</topology>
    </subcellularLocation>
</comment>
<dbReference type="InterPro" id="IPR047664">
    <property type="entry name" value="SWEET"/>
</dbReference>
<keyword evidence="10" id="KW-0333">Golgi apparatus</keyword>
<dbReference type="PANTHER" id="PTHR10791">
    <property type="entry name" value="RAG1-ACTIVATING PROTEIN 1"/>
    <property type="match status" value="1"/>
</dbReference>
<evidence type="ECO:0000256" key="6">
    <source>
        <dbReference type="ARBA" id="ARBA00022597"/>
    </source>
</evidence>
<keyword evidence="5" id="KW-1003">Cell membrane</keyword>
<reference evidence="13" key="1">
    <citation type="submission" date="2021-03" db="EMBL/GenBank/DDBJ databases">
        <title>Chromosome level genome of the anhydrobiotic midge Polypedilum vanderplanki.</title>
        <authorList>
            <person name="Yoshida Y."/>
            <person name="Kikawada T."/>
            <person name="Gusev O."/>
        </authorList>
    </citation>
    <scope>NUCLEOTIDE SEQUENCE</scope>
    <source>
        <strain evidence="13">NIAS01</strain>
        <tissue evidence="13">Whole body or cell culture</tissue>
    </source>
</reference>
<dbReference type="EMBL" id="JADBJN010000003">
    <property type="protein sequence ID" value="KAG5673454.1"/>
    <property type="molecule type" value="Genomic_DNA"/>
</dbReference>
<keyword evidence="4 12" id="KW-0813">Transport</keyword>
<dbReference type="FunFam" id="1.20.1280.290:FF:000004">
    <property type="entry name" value="Sugar transporter SWEET"/>
    <property type="match status" value="1"/>
</dbReference>
<evidence type="ECO:0000313" key="13">
    <source>
        <dbReference type="EMBL" id="KAG5673454.1"/>
    </source>
</evidence>
<organism evidence="13 14">
    <name type="scientific">Polypedilum vanderplanki</name>
    <name type="common">Sleeping chironomid midge</name>
    <dbReference type="NCBI Taxonomy" id="319348"/>
    <lineage>
        <taxon>Eukaryota</taxon>
        <taxon>Metazoa</taxon>
        <taxon>Ecdysozoa</taxon>
        <taxon>Arthropoda</taxon>
        <taxon>Hexapoda</taxon>
        <taxon>Insecta</taxon>
        <taxon>Pterygota</taxon>
        <taxon>Neoptera</taxon>
        <taxon>Endopterygota</taxon>
        <taxon>Diptera</taxon>
        <taxon>Nematocera</taxon>
        <taxon>Chironomoidea</taxon>
        <taxon>Chironomidae</taxon>
        <taxon>Chironominae</taxon>
        <taxon>Polypedilum</taxon>
        <taxon>Polypedilum</taxon>
    </lineage>
</organism>
<evidence type="ECO:0000256" key="4">
    <source>
        <dbReference type="ARBA" id="ARBA00022448"/>
    </source>
</evidence>
<name>A0A9J6BW08_POLVA</name>
<dbReference type="GO" id="GO:0000139">
    <property type="term" value="C:Golgi membrane"/>
    <property type="evidence" value="ECO:0007669"/>
    <property type="project" value="UniProtKB-SubCell"/>
</dbReference>
<protein>
    <recommendedName>
        <fullName evidence="12">Sugar transporter SWEET</fullName>
    </recommendedName>
</protein>
<dbReference type="GO" id="GO:0051119">
    <property type="term" value="F:sugar transmembrane transporter activity"/>
    <property type="evidence" value="ECO:0007669"/>
    <property type="project" value="InterPro"/>
</dbReference>
<feature type="transmembrane region" description="Helical" evidence="12">
    <location>
        <begin position="137"/>
        <end position="156"/>
    </location>
</feature>
<evidence type="ECO:0000256" key="2">
    <source>
        <dbReference type="ARBA" id="ARBA00004653"/>
    </source>
</evidence>
<evidence type="ECO:0000256" key="5">
    <source>
        <dbReference type="ARBA" id="ARBA00022475"/>
    </source>
</evidence>
<evidence type="ECO:0000256" key="8">
    <source>
        <dbReference type="ARBA" id="ARBA00022737"/>
    </source>
</evidence>
<feature type="transmembrane region" description="Helical" evidence="12">
    <location>
        <begin position="50"/>
        <end position="72"/>
    </location>
</feature>
<feature type="transmembrane region" description="Helical" evidence="12">
    <location>
        <begin position="105"/>
        <end position="125"/>
    </location>
</feature>
<evidence type="ECO:0000256" key="12">
    <source>
        <dbReference type="RuleBase" id="RU910715"/>
    </source>
</evidence>
<accession>A0A9J6BW08</accession>
<keyword evidence="8" id="KW-0677">Repeat</keyword>
<sequence>MEEFLAPLSKSLQPYKDHIAQGATIITILQLLSPALLVNEIRKAKTTKNFTIAPFIGGGVLSIMFVVFGQLMNDPTTIKVNMIGVILSVIYITAFYIYTPIEEKFNVWFKVGLAGAFSAIMIGYTKYEDPNLVEQRFGLILTLLLYAVIASPMTELKEVIRNKSTEGLPFPIIFMGFLVGLSWLTYGVVLNNAFIILQNLVVVLLCGFQLSFFLIYPSKKVVKDKKKRN</sequence>
<evidence type="ECO:0000256" key="3">
    <source>
        <dbReference type="ARBA" id="ARBA00007809"/>
    </source>
</evidence>
<proteinExistence type="inferred from homology"/>
<evidence type="ECO:0000313" key="14">
    <source>
        <dbReference type="Proteomes" id="UP001107558"/>
    </source>
</evidence>
<keyword evidence="7 12" id="KW-0812">Transmembrane</keyword>
<comment type="similarity">
    <text evidence="3 12">Belongs to the SWEET sugar transporter family.</text>
</comment>
<gene>
    <name evidence="13" type="ORF">PVAND_003500</name>
</gene>
<keyword evidence="6 12" id="KW-0762">Sugar transport</keyword>
<evidence type="ECO:0000256" key="9">
    <source>
        <dbReference type="ARBA" id="ARBA00022989"/>
    </source>
</evidence>
<feature type="transmembrane region" description="Helical" evidence="12">
    <location>
        <begin position="20"/>
        <end position="38"/>
    </location>
</feature>
<keyword evidence="9 12" id="KW-1133">Transmembrane helix</keyword>
<dbReference type="InterPro" id="IPR004316">
    <property type="entry name" value="SWEET_rpt"/>
</dbReference>
<feature type="transmembrane region" description="Helical" evidence="12">
    <location>
        <begin position="168"/>
        <end position="189"/>
    </location>
</feature>
<dbReference type="Gene3D" id="1.20.1280.290">
    <property type="match status" value="2"/>
</dbReference>
<dbReference type="Pfam" id="PF03083">
    <property type="entry name" value="MtN3_slv"/>
    <property type="match status" value="2"/>
</dbReference>
<feature type="transmembrane region" description="Helical" evidence="12">
    <location>
        <begin position="78"/>
        <end position="98"/>
    </location>
</feature>
<dbReference type="Proteomes" id="UP001107558">
    <property type="component" value="Chromosome 3"/>
</dbReference>
<keyword evidence="11 12" id="KW-0472">Membrane</keyword>
<evidence type="ECO:0000256" key="11">
    <source>
        <dbReference type="ARBA" id="ARBA00023136"/>
    </source>
</evidence>
<evidence type="ECO:0000256" key="7">
    <source>
        <dbReference type="ARBA" id="ARBA00022692"/>
    </source>
</evidence>
<comment type="function">
    <text evidence="12">Mediates sugar transport across membranes.</text>
</comment>
<keyword evidence="14" id="KW-1185">Reference proteome</keyword>
<evidence type="ECO:0000256" key="1">
    <source>
        <dbReference type="ARBA" id="ARBA00004651"/>
    </source>
</evidence>
<feature type="transmembrane region" description="Helical" evidence="12">
    <location>
        <begin position="195"/>
        <end position="216"/>
    </location>
</feature>